<dbReference type="InterPro" id="IPR020471">
    <property type="entry name" value="AKR"/>
</dbReference>
<protein>
    <recommendedName>
        <fullName evidence="6">NADP-dependent oxidoreductase domain-containing protein</fullName>
    </recommendedName>
</protein>
<evidence type="ECO:0000256" key="5">
    <source>
        <dbReference type="PIRSR" id="PIRSR000097-3"/>
    </source>
</evidence>
<feature type="site" description="Lowers pKa of active site Tyr" evidence="5">
    <location>
        <position position="80"/>
    </location>
</feature>
<dbReference type="AlphaFoldDB" id="A0A8T0GTC7"/>
<organism evidence="7 8">
    <name type="scientific">Ceratodon purpureus</name>
    <name type="common">Fire moss</name>
    <name type="synonym">Dicranum purpureum</name>
    <dbReference type="NCBI Taxonomy" id="3225"/>
    <lineage>
        <taxon>Eukaryota</taxon>
        <taxon>Viridiplantae</taxon>
        <taxon>Streptophyta</taxon>
        <taxon>Embryophyta</taxon>
        <taxon>Bryophyta</taxon>
        <taxon>Bryophytina</taxon>
        <taxon>Bryopsida</taxon>
        <taxon>Dicranidae</taxon>
        <taxon>Pseudoditrichales</taxon>
        <taxon>Ditrichaceae</taxon>
        <taxon>Ceratodon</taxon>
    </lineage>
</organism>
<dbReference type="EMBL" id="CM026430">
    <property type="protein sequence ID" value="KAG0561807.1"/>
    <property type="molecule type" value="Genomic_DNA"/>
</dbReference>
<dbReference type="InterPro" id="IPR018170">
    <property type="entry name" value="Aldo/ket_reductase_CS"/>
</dbReference>
<dbReference type="FunFam" id="3.20.20.100:FF:000013">
    <property type="entry name" value="NADPH-dependent codeinone reductase 1-1"/>
    <property type="match status" value="1"/>
</dbReference>
<evidence type="ECO:0000313" key="8">
    <source>
        <dbReference type="Proteomes" id="UP000822688"/>
    </source>
</evidence>
<gene>
    <name evidence="7" type="ORF">KC19_9G093700</name>
</gene>
<evidence type="ECO:0000256" key="4">
    <source>
        <dbReference type="PIRSR" id="PIRSR000097-2"/>
    </source>
</evidence>
<keyword evidence="2" id="KW-0521">NADP</keyword>
<dbReference type="Proteomes" id="UP000822688">
    <property type="component" value="Chromosome 9"/>
</dbReference>
<dbReference type="PROSITE" id="PS00798">
    <property type="entry name" value="ALDOKETO_REDUCTASE_1"/>
    <property type="match status" value="1"/>
</dbReference>
<dbReference type="PIRSF" id="PIRSF000097">
    <property type="entry name" value="AKR"/>
    <property type="match status" value="1"/>
</dbReference>
<evidence type="ECO:0000256" key="2">
    <source>
        <dbReference type="ARBA" id="ARBA00022857"/>
    </source>
</evidence>
<proteinExistence type="inferred from homology"/>
<dbReference type="PRINTS" id="PR00069">
    <property type="entry name" value="ALDKETRDTASE"/>
</dbReference>
<dbReference type="SUPFAM" id="SSF51430">
    <property type="entry name" value="NAD(P)-linked oxidoreductase"/>
    <property type="match status" value="1"/>
</dbReference>
<evidence type="ECO:0000259" key="6">
    <source>
        <dbReference type="Pfam" id="PF00248"/>
    </source>
</evidence>
<feature type="binding site" evidence="4">
    <location>
        <position position="113"/>
    </location>
    <ligand>
        <name>substrate</name>
    </ligand>
</feature>
<feature type="domain" description="NADP-dependent oxidoreductase" evidence="6">
    <location>
        <begin position="16"/>
        <end position="285"/>
    </location>
</feature>
<dbReference type="InterPro" id="IPR023210">
    <property type="entry name" value="NADP_OxRdtase_dom"/>
</dbReference>
<dbReference type="GO" id="GO:0016491">
    <property type="term" value="F:oxidoreductase activity"/>
    <property type="evidence" value="ECO:0007669"/>
    <property type="project" value="InterPro"/>
</dbReference>
<name>A0A8T0GTC7_CERPU</name>
<sequence length="315" mass="35912">MAKVFKLNNGGTMPSVGLGTISFNESDEKIKFAIVTAIRMGYRHIDTASGYHNEMLVGEAFREAFRLELCKREDLFVTTKLSPDEMAPEDIIPSLQNSLSKMKLDYIDMFMIHWPLQLKKGSKMPPREGDFLPLDLRSTWATMELCVEKGLTKSIGVSNFNVAILKDLVSWAKIPPVVNQVELHPRWQQKRLREYCASVGIIVEAWSPLGAPGQKYGTHDLLSNLTIKRIADKHQKTPAQICLRWILECGCSSVPKSFNRLRMSQNFGIFDWKLDEEDLQMIESIPQNKYFLASFLCNKTTSPYRSVEDLWDGDV</sequence>
<dbReference type="Pfam" id="PF00248">
    <property type="entry name" value="Aldo_ket_red"/>
    <property type="match status" value="1"/>
</dbReference>
<reference evidence="7" key="1">
    <citation type="submission" date="2020-06" db="EMBL/GenBank/DDBJ databases">
        <title>WGS assembly of Ceratodon purpureus strain R40.</title>
        <authorList>
            <person name="Carey S.B."/>
            <person name="Jenkins J."/>
            <person name="Shu S."/>
            <person name="Lovell J.T."/>
            <person name="Sreedasyam A."/>
            <person name="Maumus F."/>
            <person name="Tiley G.P."/>
            <person name="Fernandez-Pozo N."/>
            <person name="Barry K."/>
            <person name="Chen C."/>
            <person name="Wang M."/>
            <person name="Lipzen A."/>
            <person name="Daum C."/>
            <person name="Saski C.A."/>
            <person name="Payton A.C."/>
            <person name="Mcbreen J.C."/>
            <person name="Conrad R.E."/>
            <person name="Kollar L.M."/>
            <person name="Olsson S."/>
            <person name="Huttunen S."/>
            <person name="Landis J.B."/>
            <person name="Wickett N.J."/>
            <person name="Johnson M.G."/>
            <person name="Rensing S.A."/>
            <person name="Grimwood J."/>
            <person name="Schmutz J."/>
            <person name="Mcdaniel S.F."/>
        </authorList>
    </citation>
    <scope>NUCLEOTIDE SEQUENCE</scope>
    <source>
        <strain evidence="7">R40</strain>
    </source>
</reference>
<dbReference type="PROSITE" id="PS00063">
    <property type="entry name" value="ALDOKETO_REDUCTASE_3"/>
    <property type="match status" value="1"/>
</dbReference>
<evidence type="ECO:0000313" key="7">
    <source>
        <dbReference type="EMBL" id="KAG0561807.1"/>
    </source>
</evidence>
<dbReference type="Gene3D" id="3.20.20.100">
    <property type="entry name" value="NADP-dependent oxidoreductase domain"/>
    <property type="match status" value="1"/>
</dbReference>
<evidence type="ECO:0000256" key="1">
    <source>
        <dbReference type="ARBA" id="ARBA00007905"/>
    </source>
</evidence>
<keyword evidence="8" id="KW-1185">Reference proteome</keyword>
<dbReference type="InterPro" id="IPR036812">
    <property type="entry name" value="NAD(P)_OxRdtase_dom_sf"/>
</dbReference>
<dbReference type="PANTHER" id="PTHR11732">
    <property type="entry name" value="ALDO/KETO REDUCTASE"/>
    <property type="match status" value="1"/>
</dbReference>
<dbReference type="PROSITE" id="PS00062">
    <property type="entry name" value="ALDOKETO_REDUCTASE_2"/>
    <property type="match status" value="1"/>
</dbReference>
<accession>A0A8T0GTC7</accession>
<evidence type="ECO:0000256" key="3">
    <source>
        <dbReference type="PIRSR" id="PIRSR000097-1"/>
    </source>
</evidence>
<comment type="similarity">
    <text evidence="1">Belongs to the aldo/keto reductase family.</text>
</comment>
<comment type="caution">
    <text evidence="7">The sequence shown here is derived from an EMBL/GenBank/DDBJ whole genome shotgun (WGS) entry which is preliminary data.</text>
</comment>
<feature type="active site" description="Proton donor" evidence="3">
    <location>
        <position position="51"/>
    </location>
</feature>